<sequence length="336" mass="35260">MLPFSWLSRLLLRPPRDAAPVSKSPPDPSWRGAPAPEAPARLPFPVTSEVSPARSEWIPPPPRPEAVRLVTMGVTGGQTSIQSVSAVTLSRGVTIGEYRDLLAQLPLPEPRPKEDSQPPPAPAAGPAPAPAAPDPAKTPPAPAPVEPPAVANDDGVVLHVADVAQRMGFTPRTLHAAVRSGAIPHTKTASGTVQISRRVCEELEVAAIAAADRAAGQSGMRASHMARRDHRAPRSEGAYHLTAALPESDLVWLEAILVALLHRMCGITLRDLESAFGADETTLLRHMHRLVLGLSAAPGGGHAIQLAALHWLRHRLAQASATPPASPPNTASPPPG</sequence>
<feature type="region of interest" description="Disordered" evidence="1">
    <location>
        <begin position="107"/>
        <end position="150"/>
    </location>
</feature>
<feature type="region of interest" description="Disordered" evidence="1">
    <location>
        <begin position="15"/>
        <end position="63"/>
    </location>
</feature>
<name>A0A6J5LTG5_9CAUD</name>
<feature type="compositionally biased region" description="Pro residues" evidence="1">
    <location>
        <begin position="117"/>
        <end position="147"/>
    </location>
</feature>
<accession>A0A6J5LTG5</accession>
<feature type="region of interest" description="Disordered" evidence="1">
    <location>
        <begin position="214"/>
        <end position="233"/>
    </location>
</feature>
<dbReference type="EMBL" id="LR796340">
    <property type="protein sequence ID" value="CAB4137758.1"/>
    <property type="molecule type" value="Genomic_DNA"/>
</dbReference>
<protein>
    <submittedName>
        <fullName evidence="2">Uncharacterized protein</fullName>
    </submittedName>
</protein>
<evidence type="ECO:0000256" key="1">
    <source>
        <dbReference type="SAM" id="MobiDB-lite"/>
    </source>
</evidence>
<gene>
    <name evidence="2" type="ORF">UFOVP326_73</name>
</gene>
<evidence type="ECO:0000313" key="2">
    <source>
        <dbReference type="EMBL" id="CAB4137758.1"/>
    </source>
</evidence>
<organism evidence="2">
    <name type="scientific">uncultured Caudovirales phage</name>
    <dbReference type="NCBI Taxonomy" id="2100421"/>
    <lineage>
        <taxon>Viruses</taxon>
        <taxon>Duplodnaviria</taxon>
        <taxon>Heunggongvirae</taxon>
        <taxon>Uroviricota</taxon>
        <taxon>Caudoviricetes</taxon>
        <taxon>Peduoviridae</taxon>
        <taxon>Maltschvirus</taxon>
        <taxon>Maltschvirus maltsch</taxon>
    </lineage>
</organism>
<proteinExistence type="predicted"/>
<reference evidence="2" key="1">
    <citation type="submission" date="2020-04" db="EMBL/GenBank/DDBJ databases">
        <authorList>
            <person name="Chiriac C."/>
            <person name="Salcher M."/>
            <person name="Ghai R."/>
            <person name="Kavagutti S V."/>
        </authorList>
    </citation>
    <scope>NUCLEOTIDE SEQUENCE</scope>
</reference>